<gene>
    <name evidence="1" type="ordered locus">Sfum_3461</name>
</gene>
<name>A0LNY0_SYNFM</name>
<proteinExistence type="predicted"/>
<evidence type="ECO:0000313" key="1">
    <source>
        <dbReference type="EMBL" id="ABK19132.1"/>
    </source>
</evidence>
<keyword evidence="2" id="KW-1185">Reference proteome</keyword>
<dbReference type="KEGG" id="sfu:Sfum_3461"/>
<dbReference type="InParanoid" id="A0LNY0"/>
<dbReference type="STRING" id="335543.Sfum_3461"/>
<sequence>MPSGVFHRTRKPLLQPCKAFPPNSRGFFVGKDRSMQADDEKILRMAKEIIVKFIELGRVSPGNFDEHFRSVFWTLKDTVINAQLTGMEENVLKGDRPAPAAEPPEEDS</sequence>
<dbReference type="AlphaFoldDB" id="A0LNY0"/>
<accession>A0LNY0</accession>
<reference evidence="1 2" key="1">
    <citation type="submission" date="2006-10" db="EMBL/GenBank/DDBJ databases">
        <title>Complete sequence of Syntrophobacter fumaroxidans MPOB.</title>
        <authorList>
            <consortium name="US DOE Joint Genome Institute"/>
            <person name="Copeland A."/>
            <person name="Lucas S."/>
            <person name="Lapidus A."/>
            <person name="Barry K."/>
            <person name="Detter J.C."/>
            <person name="Glavina del Rio T."/>
            <person name="Hammon N."/>
            <person name="Israni S."/>
            <person name="Pitluck S."/>
            <person name="Goltsman E.G."/>
            <person name="Martinez M."/>
            <person name="Schmutz J."/>
            <person name="Larimer F."/>
            <person name="Land M."/>
            <person name="Hauser L."/>
            <person name="Kyrpides N."/>
            <person name="Kim E."/>
            <person name="Boone D.R."/>
            <person name="Brockman F."/>
            <person name="Culley D."/>
            <person name="Ferry J."/>
            <person name="Gunsalus R."/>
            <person name="McInerney M.J."/>
            <person name="Morrison M."/>
            <person name="Plugge C."/>
            <person name="Rohlin L."/>
            <person name="Scholten J."/>
            <person name="Sieber J."/>
            <person name="Stams A.J.M."/>
            <person name="Worm P."/>
            <person name="Henstra A.M."/>
            <person name="Richardson P."/>
        </authorList>
    </citation>
    <scope>NUCLEOTIDE SEQUENCE [LARGE SCALE GENOMIC DNA]</scope>
    <source>
        <strain evidence="2">DSM 10017 / MPOB</strain>
    </source>
</reference>
<dbReference type="EMBL" id="CP000478">
    <property type="protein sequence ID" value="ABK19132.1"/>
    <property type="molecule type" value="Genomic_DNA"/>
</dbReference>
<dbReference type="HOGENOM" id="CLU_2195620_0_0_7"/>
<protein>
    <submittedName>
        <fullName evidence="1">Uncharacterized protein</fullName>
    </submittedName>
</protein>
<organism evidence="1 2">
    <name type="scientific">Syntrophobacter fumaroxidans (strain DSM 10017 / MPOB)</name>
    <dbReference type="NCBI Taxonomy" id="335543"/>
    <lineage>
        <taxon>Bacteria</taxon>
        <taxon>Pseudomonadati</taxon>
        <taxon>Thermodesulfobacteriota</taxon>
        <taxon>Syntrophobacteria</taxon>
        <taxon>Syntrophobacterales</taxon>
        <taxon>Syntrophobacteraceae</taxon>
        <taxon>Syntrophobacter</taxon>
    </lineage>
</organism>
<dbReference type="Proteomes" id="UP000001784">
    <property type="component" value="Chromosome"/>
</dbReference>
<evidence type="ECO:0000313" key="2">
    <source>
        <dbReference type="Proteomes" id="UP000001784"/>
    </source>
</evidence>